<dbReference type="SUPFAM" id="SSF50630">
    <property type="entry name" value="Acid proteases"/>
    <property type="match status" value="1"/>
</dbReference>
<dbReference type="EMBL" id="SSTD01000853">
    <property type="protein sequence ID" value="TYK30022.1"/>
    <property type="molecule type" value="Genomic_DNA"/>
</dbReference>
<comment type="caution">
    <text evidence="1">The sequence shown here is derived from an EMBL/GenBank/DDBJ whole genome shotgun (WGS) entry which is preliminary data.</text>
</comment>
<organism evidence="1 2">
    <name type="scientific">Cucumis melo var. makuwa</name>
    <name type="common">Oriental melon</name>
    <dbReference type="NCBI Taxonomy" id="1194695"/>
    <lineage>
        <taxon>Eukaryota</taxon>
        <taxon>Viridiplantae</taxon>
        <taxon>Streptophyta</taxon>
        <taxon>Embryophyta</taxon>
        <taxon>Tracheophyta</taxon>
        <taxon>Spermatophyta</taxon>
        <taxon>Magnoliopsida</taxon>
        <taxon>eudicotyledons</taxon>
        <taxon>Gunneridae</taxon>
        <taxon>Pentapetalae</taxon>
        <taxon>rosids</taxon>
        <taxon>fabids</taxon>
        <taxon>Cucurbitales</taxon>
        <taxon>Cucurbitaceae</taxon>
        <taxon>Benincaseae</taxon>
        <taxon>Cucumis</taxon>
    </lineage>
</organism>
<proteinExistence type="predicted"/>
<gene>
    <name evidence="1" type="ORF">E5676_scaffold587G00310</name>
</gene>
<dbReference type="AlphaFoldDB" id="A0A5D3E2A4"/>
<dbReference type="CDD" id="cd00303">
    <property type="entry name" value="retropepsin_like"/>
    <property type="match status" value="1"/>
</dbReference>
<sequence length="121" mass="13719">MDTTLNNKVALAMLDIGATKNVMDPKEAKRLGLRITRRSDTEIKIINGKPMMNIRWAWDVKIRIGGCQGELDFLIAPLNDCKIILGLDFIDRAYATINLFKKTLGFSRIRREVPLKRMGAT</sequence>
<dbReference type="InterPro" id="IPR021109">
    <property type="entry name" value="Peptidase_aspartic_dom_sf"/>
</dbReference>
<keyword evidence="1" id="KW-0645">Protease</keyword>
<dbReference type="Pfam" id="PF13975">
    <property type="entry name" value="gag-asp_proteas"/>
    <property type="match status" value="1"/>
</dbReference>
<reference evidence="1 2" key="1">
    <citation type="submission" date="2019-08" db="EMBL/GenBank/DDBJ databases">
        <title>Draft genome sequences of two oriental melons (Cucumis melo L. var makuwa).</title>
        <authorList>
            <person name="Kwon S.-Y."/>
        </authorList>
    </citation>
    <scope>NUCLEOTIDE SEQUENCE [LARGE SCALE GENOMIC DNA]</scope>
    <source>
        <strain evidence="2">cv. Chang Bougi</strain>
        <tissue evidence="1">Leaf</tissue>
    </source>
</reference>
<dbReference type="GO" id="GO:0006508">
    <property type="term" value="P:proteolysis"/>
    <property type="evidence" value="ECO:0007669"/>
    <property type="project" value="UniProtKB-KW"/>
</dbReference>
<protein>
    <submittedName>
        <fullName evidence="1">Asp_protease domain-containing protein</fullName>
    </submittedName>
</protein>
<evidence type="ECO:0000313" key="1">
    <source>
        <dbReference type="EMBL" id="TYK30022.1"/>
    </source>
</evidence>
<dbReference type="Proteomes" id="UP000321947">
    <property type="component" value="Unassembled WGS sequence"/>
</dbReference>
<dbReference type="Gene3D" id="2.40.70.10">
    <property type="entry name" value="Acid Proteases"/>
    <property type="match status" value="1"/>
</dbReference>
<name>A0A5D3E2A4_CUCMM</name>
<evidence type="ECO:0000313" key="2">
    <source>
        <dbReference type="Proteomes" id="UP000321947"/>
    </source>
</evidence>
<dbReference type="GO" id="GO:0008233">
    <property type="term" value="F:peptidase activity"/>
    <property type="evidence" value="ECO:0007669"/>
    <property type="project" value="UniProtKB-KW"/>
</dbReference>
<accession>A0A5D3E2A4</accession>
<keyword evidence="1" id="KW-0378">Hydrolase</keyword>